<dbReference type="Proteomes" id="UP000314294">
    <property type="component" value="Unassembled WGS sequence"/>
</dbReference>
<name>A0A4Z2I0A9_9TELE</name>
<reference evidence="2 3" key="1">
    <citation type="submission" date="2019-03" db="EMBL/GenBank/DDBJ databases">
        <title>First draft genome of Liparis tanakae, snailfish: a comprehensive survey of snailfish specific genes.</title>
        <authorList>
            <person name="Kim W."/>
            <person name="Song I."/>
            <person name="Jeong J.-H."/>
            <person name="Kim D."/>
            <person name="Kim S."/>
            <person name="Ryu S."/>
            <person name="Song J.Y."/>
            <person name="Lee S.K."/>
        </authorList>
    </citation>
    <scope>NUCLEOTIDE SEQUENCE [LARGE SCALE GENOMIC DNA]</scope>
    <source>
        <tissue evidence="2">Muscle</tissue>
    </source>
</reference>
<protein>
    <submittedName>
        <fullName evidence="2">Uncharacterized protein</fullName>
    </submittedName>
</protein>
<organism evidence="2 3">
    <name type="scientific">Liparis tanakae</name>
    <name type="common">Tanaka's snailfish</name>
    <dbReference type="NCBI Taxonomy" id="230148"/>
    <lineage>
        <taxon>Eukaryota</taxon>
        <taxon>Metazoa</taxon>
        <taxon>Chordata</taxon>
        <taxon>Craniata</taxon>
        <taxon>Vertebrata</taxon>
        <taxon>Euteleostomi</taxon>
        <taxon>Actinopterygii</taxon>
        <taxon>Neopterygii</taxon>
        <taxon>Teleostei</taxon>
        <taxon>Neoteleostei</taxon>
        <taxon>Acanthomorphata</taxon>
        <taxon>Eupercaria</taxon>
        <taxon>Perciformes</taxon>
        <taxon>Cottioidei</taxon>
        <taxon>Cottales</taxon>
        <taxon>Liparidae</taxon>
        <taxon>Liparis</taxon>
    </lineage>
</organism>
<proteinExistence type="predicted"/>
<gene>
    <name evidence="2" type="ORF">EYF80_018346</name>
</gene>
<evidence type="ECO:0000256" key="1">
    <source>
        <dbReference type="SAM" id="MobiDB-lite"/>
    </source>
</evidence>
<feature type="region of interest" description="Disordered" evidence="1">
    <location>
        <begin position="1"/>
        <end position="27"/>
    </location>
</feature>
<dbReference type="EMBL" id="SRLO01000150">
    <property type="protein sequence ID" value="TNN71397.1"/>
    <property type="molecule type" value="Genomic_DNA"/>
</dbReference>
<dbReference type="AlphaFoldDB" id="A0A4Z2I0A9"/>
<evidence type="ECO:0000313" key="2">
    <source>
        <dbReference type="EMBL" id="TNN71397.1"/>
    </source>
</evidence>
<comment type="caution">
    <text evidence="2">The sequence shown here is derived from an EMBL/GenBank/DDBJ whole genome shotgun (WGS) entry which is preliminary data.</text>
</comment>
<keyword evidence="3" id="KW-1185">Reference proteome</keyword>
<accession>A0A4Z2I0A9</accession>
<evidence type="ECO:0000313" key="3">
    <source>
        <dbReference type="Proteomes" id="UP000314294"/>
    </source>
</evidence>
<sequence length="67" mass="7394">MDCQNRSVPGRSHGGRPGPWSSLSSLAEQVWPEWRQSNRATEQQSNRATERCAGHAVLMARFGVTGI</sequence>